<protein>
    <submittedName>
        <fullName evidence="2">Uncharacterized protein</fullName>
    </submittedName>
</protein>
<dbReference type="RefSeq" id="WP_132847301.1">
    <property type="nucleotide sequence ID" value="NZ_CP058648.1"/>
</dbReference>
<feature type="compositionally biased region" description="Basic and acidic residues" evidence="1">
    <location>
        <begin position="62"/>
        <end position="79"/>
    </location>
</feature>
<keyword evidence="3" id="KW-1185">Reference proteome</keyword>
<comment type="caution">
    <text evidence="2">The sequence shown here is derived from an EMBL/GenBank/DDBJ whole genome shotgun (WGS) entry which is preliminary data.</text>
</comment>
<dbReference type="AlphaFoldDB" id="A0A4R2UCY4"/>
<feature type="region of interest" description="Disordered" evidence="1">
    <location>
        <begin position="19"/>
        <end position="79"/>
    </location>
</feature>
<dbReference type="EMBL" id="SLYC01000001">
    <property type="protein sequence ID" value="TCQ08139.1"/>
    <property type="molecule type" value="Genomic_DNA"/>
</dbReference>
<reference evidence="2 3" key="1">
    <citation type="submission" date="2019-03" db="EMBL/GenBank/DDBJ databases">
        <title>Genomic Encyclopedia of Type Strains, Phase IV (KMG-IV): sequencing the most valuable type-strain genomes for metagenomic binning, comparative biology and taxonomic classification.</title>
        <authorList>
            <person name="Goeker M."/>
        </authorList>
    </citation>
    <scope>NUCLEOTIDE SEQUENCE [LARGE SCALE GENOMIC DNA]</scope>
    <source>
        <strain evidence="2 3">DSM 100013</strain>
    </source>
</reference>
<evidence type="ECO:0000313" key="3">
    <source>
        <dbReference type="Proteomes" id="UP000295504"/>
    </source>
</evidence>
<dbReference type="Proteomes" id="UP000295504">
    <property type="component" value="Unassembled WGS sequence"/>
</dbReference>
<sequence>MESILMFVVIAIISSLFSKDKSGQKRRPPYIPTQPQTSTKQNNRQNTRQNTRKNTTSNTVGRTERKVKGNENNRRLPDEREVFKYETIEDIEANYYHLREEAKPKEQVNRLTNYQQSNKQFKVVDVETMELEKESKLSGELLSFTPNSIVQAIIMSEVLDKPKSMRR</sequence>
<evidence type="ECO:0000313" key="2">
    <source>
        <dbReference type="EMBL" id="TCQ08139.1"/>
    </source>
</evidence>
<gene>
    <name evidence="2" type="ORF">EDD79_1001228</name>
</gene>
<accession>A0A4R2UCY4</accession>
<proteinExistence type="predicted"/>
<evidence type="ECO:0000256" key="1">
    <source>
        <dbReference type="SAM" id="MobiDB-lite"/>
    </source>
</evidence>
<name>A0A4R2UCY4_9FIRM</name>
<organism evidence="2 3">
    <name type="scientific">Serpentinicella alkaliphila</name>
    <dbReference type="NCBI Taxonomy" id="1734049"/>
    <lineage>
        <taxon>Bacteria</taxon>
        <taxon>Bacillati</taxon>
        <taxon>Bacillota</taxon>
        <taxon>Clostridia</taxon>
        <taxon>Peptostreptococcales</taxon>
        <taxon>Natronincolaceae</taxon>
        <taxon>Serpentinicella</taxon>
    </lineage>
</organism>
<feature type="compositionally biased region" description="Low complexity" evidence="1">
    <location>
        <begin position="36"/>
        <end position="59"/>
    </location>
</feature>